<evidence type="ECO:0000256" key="1">
    <source>
        <dbReference type="ARBA" id="ARBA00001946"/>
    </source>
</evidence>
<evidence type="ECO:0000256" key="5">
    <source>
        <dbReference type="ARBA" id="ARBA00022723"/>
    </source>
</evidence>
<dbReference type="GO" id="GO:0140346">
    <property type="term" value="F:phosphatidylserine flippase activity"/>
    <property type="evidence" value="ECO:0007669"/>
    <property type="project" value="UniProtKB-ARBA"/>
</dbReference>
<evidence type="ECO:0000256" key="15">
    <source>
        <dbReference type="ARBA" id="ARBA00051303"/>
    </source>
</evidence>
<dbReference type="PANTHER" id="PTHR24092:SF150">
    <property type="entry name" value="PHOSPHOLIPID-TRANSPORTING ATPASE"/>
    <property type="match status" value="1"/>
</dbReference>
<dbReference type="GO" id="GO:0016887">
    <property type="term" value="F:ATP hydrolysis activity"/>
    <property type="evidence" value="ECO:0007669"/>
    <property type="project" value="InterPro"/>
</dbReference>
<comment type="catalytic activity">
    <reaction evidence="13 19">
        <text>ATP + H2O + phospholipidSide 1 = ADP + phosphate + phospholipidSide 2.</text>
        <dbReference type="EC" id="7.6.2.1"/>
    </reaction>
</comment>
<dbReference type="GO" id="GO:0006892">
    <property type="term" value="P:post-Golgi vesicle-mediated transport"/>
    <property type="evidence" value="ECO:0007669"/>
    <property type="project" value="TreeGrafter"/>
</dbReference>
<feature type="transmembrane region" description="Helical" evidence="19">
    <location>
        <begin position="1216"/>
        <end position="1235"/>
    </location>
</feature>
<proteinExistence type="inferred from homology"/>
<feature type="transmembrane region" description="Helical" evidence="19">
    <location>
        <begin position="465"/>
        <end position="486"/>
    </location>
</feature>
<evidence type="ECO:0000256" key="8">
    <source>
        <dbReference type="ARBA" id="ARBA00022842"/>
    </source>
</evidence>
<feature type="region of interest" description="Disordered" evidence="20">
    <location>
        <begin position="29"/>
        <end position="58"/>
    </location>
</feature>
<feature type="binding site" evidence="17">
    <location>
        <position position="854"/>
    </location>
    <ligand>
        <name>ATP</name>
        <dbReference type="ChEBI" id="CHEBI:30616"/>
    </ligand>
</feature>
<dbReference type="Proteomes" id="UP001306508">
    <property type="component" value="Unassembled WGS sequence"/>
</dbReference>
<dbReference type="SUPFAM" id="SSF56784">
    <property type="entry name" value="HAD-like"/>
    <property type="match status" value="1"/>
</dbReference>
<feature type="domain" description="P-type ATPase A" evidence="21">
    <location>
        <begin position="300"/>
        <end position="369"/>
    </location>
</feature>
<keyword evidence="8 18" id="KW-0460">Magnesium</keyword>
<dbReference type="PANTHER" id="PTHR24092">
    <property type="entry name" value="PROBABLE PHOSPHOLIPID-TRANSPORTING ATPASE"/>
    <property type="match status" value="1"/>
</dbReference>
<dbReference type="CDD" id="cd02073">
    <property type="entry name" value="P-type_ATPase_APLT_Dnf-like"/>
    <property type="match status" value="1"/>
</dbReference>
<accession>A0AAN7WKP3</accession>
<reference evidence="25" key="1">
    <citation type="submission" date="2023-07" db="EMBL/GenBank/DDBJ databases">
        <title>A draft genome of Kazachstania heterogenica Y-27499.</title>
        <authorList>
            <person name="Donic C."/>
            <person name="Kralova J.S."/>
            <person name="Fidel L."/>
            <person name="Ben-Dor S."/>
            <person name="Jung S."/>
        </authorList>
    </citation>
    <scope>NUCLEOTIDE SEQUENCE [LARGE SCALE GENOMIC DNA]</scope>
    <source>
        <strain evidence="25">Y27499</strain>
    </source>
</reference>
<protein>
    <recommendedName>
        <fullName evidence="19">Phospholipid-transporting ATPase</fullName>
        <ecNumber evidence="19">7.6.2.1</ecNumber>
    </recommendedName>
</protein>
<evidence type="ECO:0000256" key="3">
    <source>
        <dbReference type="ARBA" id="ARBA00008109"/>
    </source>
</evidence>
<dbReference type="GO" id="GO:0032456">
    <property type="term" value="P:endocytic recycling"/>
    <property type="evidence" value="ECO:0007669"/>
    <property type="project" value="TreeGrafter"/>
</dbReference>
<dbReference type="FunFam" id="3.40.1110.10:FF:000047">
    <property type="entry name" value="Phospholipid-transporting ATPase"/>
    <property type="match status" value="1"/>
</dbReference>
<feature type="binding site" evidence="17">
    <location>
        <position position="951"/>
    </location>
    <ligand>
        <name>ATP</name>
        <dbReference type="ChEBI" id="CHEBI:30616"/>
    </ligand>
</feature>
<feature type="active site" description="4-aspartylphosphate intermediate" evidence="16">
    <location>
        <position position="577"/>
    </location>
</feature>
<dbReference type="FunFam" id="2.70.150.10:FF:000026">
    <property type="entry name" value="Phospholipid-transporting ATPase"/>
    <property type="match status" value="1"/>
</dbReference>
<dbReference type="InterPro" id="IPR044492">
    <property type="entry name" value="P_typ_ATPase_HD_dom"/>
</dbReference>
<feature type="binding site" evidence="17">
    <location>
        <position position="579"/>
    </location>
    <ligand>
        <name>ATP</name>
        <dbReference type="ChEBI" id="CHEBI:30616"/>
    </ligand>
</feature>
<comment type="subcellular location">
    <subcellularLocation>
        <location evidence="2">Golgi apparatus</location>
        <location evidence="2">trans-Golgi network membrane</location>
        <topology evidence="2">Multi-pass membrane protein</topology>
    </subcellularLocation>
    <subcellularLocation>
        <location evidence="19">Membrane</location>
        <topology evidence="19">Multi-pass membrane protein</topology>
    </subcellularLocation>
</comment>
<evidence type="ECO:0000256" key="4">
    <source>
        <dbReference type="ARBA" id="ARBA00022692"/>
    </source>
</evidence>
<feature type="binding site" evidence="17">
    <location>
        <position position="852"/>
    </location>
    <ligand>
        <name>ATP</name>
        <dbReference type="ChEBI" id="CHEBI:30616"/>
    </ligand>
</feature>
<feature type="domain" description="P-type ATPase C-terminal" evidence="23">
    <location>
        <begin position="997"/>
        <end position="1249"/>
    </location>
</feature>
<keyword evidence="4 19" id="KW-0812">Transmembrane</keyword>
<dbReference type="SFLD" id="SFLDG00002">
    <property type="entry name" value="C1.7:_P-type_atpase_like"/>
    <property type="match status" value="1"/>
</dbReference>
<keyword evidence="5 18" id="KW-0479">Metal-binding</keyword>
<evidence type="ECO:0000313" key="24">
    <source>
        <dbReference type="EMBL" id="KAK5778990.1"/>
    </source>
</evidence>
<keyword evidence="25" id="KW-1185">Reference proteome</keyword>
<evidence type="ECO:0000256" key="2">
    <source>
        <dbReference type="ARBA" id="ARBA00004166"/>
    </source>
</evidence>
<feature type="binding site" evidence="18">
    <location>
        <position position="971"/>
    </location>
    <ligand>
        <name>Mg(2+)</name>
        <dbReference type="ChEBI" id="CHEBI:18420"/>
    </ligand>
</feature>
<keyword evidence="6 17" id="KW-0547">Nucleotide-binding</keyword>
<feature type="transmembrane region" description="Helical" evidence="19">
    <location>
        <begin position="1148"/>
        <end position="1165"/>
    </location>
</feature>
<feature type="transmembrane region" description="Helical" evidence="19">
    <location>
        <begin position="1028"/>
        <end position="1048"/>
    </location>
</feature>
<feature type="transmembrane region" description="Helical" evidence="19">
    <location>
        <begin position="513"/>
        <end position="534"/>
    </location>
</feature>
<dbReference type="EC" id="7.6.2.1" evidence="19"/>
<feature type="binding site" evidence="17">
    <location>
        <position position="738"/>
    </location>
    <ligand>
        <name>ATP</name>
        <dbReference type="ChEBI" id="CHEBI:30616"/>
    </ligand>
</feature>
<evidence type="ECO:0000256" key="10">
    <source>
        <dbReference type="ARBA" id="ARBA00022989"/>
    </source>
</evidence>
<evidence type="ECO:0000259" key="22">
    <source>
        <dbReference type="Pfam" id="PF16209"/>
    </source>
</evidence>
<dbReference type="Pfam" id="PF00122">
    <property type="entry name" value="E1-E2_ATPase"/>
    <property type="match status" value="1"/>
</dbReference>
<feature type="transmembrane region" description="Helical" evidence="19">
    <location>
        <begin position="1111"/>
        <end position="1136"/>
    </location>
</feature>
<dbReference type="InterPro" id="IPR059000">
    <property type="entry name" value="ATPase_P-type_domA"/>
</dbReference>
<feature type="binding site" evidence="18">
    <location>
        <position position="975"/>
    </location>
    <ligand>
        <name>Mg(2+)</name>
        <dbReference type="ChEBI" id="CHEBI:18420"/>
    </ligand>
</feature>
<evidence type="ECO:0000313" key="25">
    <source>
        <dbReference type="Proteomes" id="UP001306508"/>
    </source>
</evidence>
<organism evidence="24 25">
    <name type="scientific">Arxiozyma heterogenica</name>
    <dbReference type="NCBI Taxonomy" id="278026"/>
    <lineage>
        <taxon>Eukaryota</taxon>
        <taxon>Fungi</taxon>
        <taxon>Dikarya</taxon>
        <taxon>Ascomycota</taxon>
        <taxon>Saccharomycotina</taxon>
        <taxon>Saccharomycetes</taxon>
        <taxon>Saccharomycetales</taxon>
        <taxon>Saccharomycetaceae</taxon>
        <taxon>Arxiozyma</taxon>
    </lineage>
</organism>
<dbReference type="NCBIfam" id="TIGR01494">
    <property type="entry name" value="ATPase_P-type"/>
    <property type="match status" value="1"/>
</dbReference>
<comment type="caution">
    <text evidence="24">The sequence shown here is derived from an EMBL/GenBank/DDBJ whole genome shotgun (WGS) entry which is preliminary data.</text>
</comment>
<dbReference type="Pfam" id="PF16212">
    <property type="entry name" value="PhoLip_ATPase_C"/>
    <property type="match status" value="1"/>
</dbReference>
<evidence type="ECO:0000256" key="7">
    <source>
        <dbReference type="ARBA" id="ARBA00022840"/>
    </source>
</evidence>
<sequence length="1394" mass="158592">MADGKEKDRKRQNDTLFDIDFLSDSHNDYSSYTGNNNPDNSDVFGHTNSTQHNSQEDSQEFYIGPTYLSEGGNSNDRIPNYDDSIENDIDNPFDNVDSVVWNGTTDNDRSASYHAEPIATRPARSFLSKTIDTVKNAFTFRKKTENTYDSYEMSHYNAVTTTEVEDNYVNSRDRFNIKILFNRYILRRGTIHSDNLGQPRVIYVNDKQENHQLGYVDNHISTTKYNVATFLPKFLFQEFSKYANLFFLCTSAIQQVPHVSPTNRYTTIGTLMVVLIVSAMKEIVEDIKRATSDKELNNSKTEVYSLTSGGFVEKRWIDINVGDIIRVKSEEAIPADLIVLSSSEPEGLCYIETANLDGETNLKVKQARQETCKFIDSRILNSLHGKVLSEQPNSSLYTYEGTLTLNGQDVPLSPEQMILRGATLRNTGWIFGLVIFTGHETKLMRNATATPIKRTAVERIINKQIIALFCVLIVLIMISSIGNVIMSTADAKHLSYLYLEGTNKAALFFKDFLTYWILFSNLVPISLFVTVELIKYYQAYMIGSDIALYYEDTDTPTIVRTSSLVEELGQIEYIFSDKTGTLTRNIMEFKSCSIAGRCYIEKIPEDKQVTIEDGIEVGYRSFDDMNNRLQNTEDVESKVIDEFLTLLATCHTVIPEFQPDGAIKYQAASPDEGALVQGSADLGYKFIIRKPNSITILLEEKGEEREYELLNICEFNSTRKRMSAIFRMPDGSIKLFCKGADTVILERLDPETNIYVDATMRHLEDYASEGLRTLCLATRTIPEEEYQEWKVINDKASTTLENRSQKMDDAAELIEKNLFLIGATAIEDKLQDGVPETIDTLQKAGIKIWVLTGDRQETAINIGMSCKLLAEDMNLLIINEETKEDTRKNMIEKIEALHDEKVTIHDLNTLALVIDGKSLGYALEPDLEDYLLTIGKLCKAVICCRVSPLQKALVVKMVKRKTASLLLAVGDGANDVSMIQAAHVGVGISGMEGMQAARSADLAIGQFKYLKKLLLVHGSWSYQRISVAILYSFYKNTALYMTQFWYVFANGFSGQSIMESWALSFYNVFFTVLPPFILGVFDQFVSSRLLERYPQLYKLGQKGKFFSVQIFWSWIVNGFYHSAVVFIGTMLFYRYGTSLNMRGAVADHWTWGVCIYSVSIVIVLGKAALVTNMWTKFTLIAIPGSFIFWLIFFPIYGSIFPYANISREYFGVVPHVYGSGVFWLTLLVLPFFALIRDFVWKYYKRMYEPESYHLVQEMQKYNITDNKPYIQHFQDAIRKVRQVQRMKKQRGFAFSQAEEGGQEKIIRMYDTTQKRGVYGELHDASLNPFNDVLAVFKNIPQTEQKVNKDIKVKENPFDDSNQIVSLIESNNGNSKSDDLNRIKIGDEIDSSFDL</sequence>
<evidence type="ECO:0000256" key="18">
    <source>
        <dbReference type="PIRSR" id="PIRSR606539-3"/>
    </source>
</evidence>
<dbReference type="EMBL" id="JAWIZZ010000048">
    <property type="protein sequence ID" value="KAK5778990.1"/>
    <property type="molecule type" value="Genomic_DNA"/>
</dbReference>
<evidence type="ECO:0000256" key="12">
    <source>
        <dbReference type="ARBA" id="ARBA00023136"/>
    </source>
</evidence>
<dbReference type="SUPFAM" id="SSF81665">
    <property type="entry name" value="Calcium ATPase, transmembrane domain M"/>
    <property type="match status" value="1"/>
</dbReference>
<dbReference type="GO" id="GO:0005886">
    <property type="term" value="C:plasma membrane"/>
    <property type="evidence" value="ECO:0007669"/>
    <property type="project" value="TreeGrafter"/>
</dbReference>
<dbReference type="Gene3D" id="3.40.1110.10">
    <property type="entry name" value="Calcium-transporting ATPase, cytoplasmic domain N"/>
    <property type="match status" value="1"/>
</dbReference>
<dbReference type="SUPFAM" id="SSF81653">
    <property type="entry name" value="Calcium ATPase, transduction domain A"/>
    <property type="match status" value="1"/>
</dbReference>
<feature type="binding site" evidence="17">
    <location>
        <position position="715"/>
    </location>
    <ligand>
        <name>ATP</name>
        <dbReference type="ChEBI" id="CHEBI:30616"/>
    </ligand>
</feature>
<dbReference type="SUPFAM" id="SSF81660">
    <property type="entry name" value="Metal cation-transporting ATPase, ATP-binding domain N"/>
    <property type="match status" value="1"/>
</dbReference>
<dbReference type="InterPro" id="IPR023298">
    <property type="entry name" value="ATPase_P-typ_TM_dom_sf"/>
</dbReference>
<dbReference type="InterPro" id="IPR023214">
    <property type="entry name" value="HAD_sf"/>
</dbReference>
<feature type="binding site" evidence="17">
    <location>
        <position position="945"/>
    </location>
    <ligand>
        <name>ATP</name>
        <dbReference type="ChEBI" id="CHEBI:30616"/>
    </ligand>
</feature>
<feature type="binding site" evidence="17">
    <location>
        <position position="577"/>
    </location>
    <ligand>
        <name>ATP</name>
        <dbReference type="ChEBI" id="CHEBI:30616"/>
    </ligand>
</feature>
<keyword evidence="11" id="KW-0333">Golgi apparatus</keyword>
<dbReference type="FunFam" id="3.40.50.1000:FF:000010">
    <property type="entry name" value="Phospholipid-transporting ATPase"/>
    <property type="match status" value="1"/>
</dbReference>
<feature type="transmembrane region" description="Helical" evidence="19">
    <location>
        <begin position="1177"/>
        <end position="1196"/>
    </location>
</feature>
<feature type="compositionally biased region" description="Polar residues" evidence="20">
    <location>
        <begin position="29"/>
        <end position="53"/>
    </location>
</feature>
<dbReference type="SFLD" id="SFLDF00027">
    <property type="entry name" value="p-type_atpase"/>
    <property type="match status" value="1"/>
</dbReference>
<feature type="binding site" evidence="17">
    <location>
        <position position="853"/>
    </location>
    <ligand>
        <name>ATP</name>
        <dbReference type="ChEBI" id="CHEBI:30616"/>
    </ligand>
</feature>
<feature type="binding site" evidence="17">
    <location>
        <position position="772"/>
    </location>
    <ligand>
        <name>ATP</name>
        <dbReference type="ChEBI" id="CHEBI:30616"/>
    </ligand>
</feature>
<feature type="binding site" evidence="18">
    <location>
        <position position="579"/>
    </location>
    <ligand>
        <name>Mg(2+)</name>
        <dbReference type="ChEBI" id="CHEBI:18420"/>
    </ligand>
</feature>
<keyword evidence="7 17" id="KW-0067">ATP-binding</keyword>
<feature type="binding site" evidence="17">
    <location>
        <position position="974"/>
    </location>
    <ligand>
        <name>ATP</name>
        <dbReference type="ChEBI" id="CHEBI:30616"/>
    </ligand>
</feature>
<feature type="binding site" evidence="17">
    <location>
        <position position="578"/>
    </location>
    <ligand>
        <name>ATP</name>
        <dbReference type="ChEBI" id="CHEBI:30616"/>
    </ligand>
</feature>
<evidence type="ECO:0000259" key="21">
    <source>
        <dbReference type="Pfam" id="PF00122"/>
    </source>
</evidence>
<dbReference type="NCBIfam" id="TIGR01652">
    <property type="entry name" value="ATPase-Plipid"/>
    <property type="match status" value="1"/>
</dbReference>
<dbReference type="InterPro" id="IPR032631">
    <property type="entry name" value="P-type_ATPase_N"/>
</dbReference>
<feature type="domain" description="P-type ATPase N-terminal" evidence="22">
    <location>
        <begin position="202"/>
        <end position="268"/>
    </location>
</feature>
<evidence type="ECO:0000256" key="11">
    <source>
        <dbReference type="ARBA" id="ARBA00023034"/>
    </source>
</evidence>
<name>A0AAN7WKP3_9SACH</name>
<evidence type="ECO:0000259" key="23">
    <source>
        <dbReference type="Pfam" id="PF16212"/>
    </source>
</evidence>
<keyword evidence="10 19" id="KW-1133">Transmembrane helix</keyword>
<dbReference type="GO" id="GO:0000287">
    <property type="term" value="F:magnesium ion binding"/>
    <property type="evidence" value="ECO:0007669"/>
    <property type="project" value="UniProtKB-UniRule"/>
</dbReference>
<dbReference type="Gene3D" id="3.40.50.1000">
    <property type="entry name" value="HAD superfamily/HAD-like"/>
    <property type="match status" value="1"/>
</dbReference>
<dbReference type="SFLD" id="SFLDS00003">
    <property type="entry name" value="Haloacid_Dehalogenase"/>
    <property type="match status" value="1"/>
</dbReference>
<dbReference type="Pfam" id="PF13246">
    <property type="entry name" value="Cation_ATPase"/>
    <property type="match status" value="1"/>
</dbReference>
<feature type="transmembrane region" description="Helical" evidence="19">
    <location>
        <begin position="1068"/>
        <end position="1090"/>
    </location>
</feature>
<dbReference type="Gene3D" id="2.70.150.10">
    <property type="entry name" value="Calcium-transporting ATPase, cytoplasmic transduction domain A"/>
    <property type="match status" value="1"/>
</dbReference>
<dbReference type="InterPro" id="IPR008250">
    <property type="entry name" value="ATPase_P-typ_transduc_dom_A_sf"/>
</dbReference>
<evidence type="ECO:0000256" key="13">
    <source>
        <dbReference type="ARBA" id="ARBA00034036"/>
    </source>
</evidence>
<dbReference type="GO" id="GO:0005802">
    <property type="term" value="C:trans-Golgi network"/>
    <property type="evidence" value="ECO:0007669"/>
    <property type="project" value="TreeGrafter"/>
</dbReference>
<comment type="similarity">
    <text evidence="3 19">Belongs to the cation transport ATPase (P-type) (TC 3.A.3) family. Type IV subfamily.</text>
</comment>
<evidence type="ECO:0000256" key="19">
    <source>
        <dbReference type="RuleBase" id="RU362033"/>
    </source>
</evidence>
<evidence type="ECO:0000256" key="20">
    <source>
        <dbReference type="SAM" id="MobiDB-lite"/>
    </source>
</evidence>
<evidence type="ECO:0000256" key="17">
    <source>
        <dbReference type="PIRSR" id="PIRSR606539-2"/>
    </source>
</evidence>
<dbReference type="InterPro" id="IPR018303">
    <property type="entry name" value="ATPase_P-typ_P_site"/>
</dbReference>
<evidence type="ECO:0000256" key="6">
    <source>
        <dbReference type="ARBA" id="ARBA00022741"/>
    </source>
</evidence>
<dbReference type="InterPro" id="IPR001757">
    <property type="entry name" value="P_typ_ATPase"/>
</dbReference>
<dbReference type="InterPro" id="IPR032630">
    <property type="entry name" value="P_typ_ATPase_c"/>
</dbReference>
<dbReference type="InterPro" id="IPR023299">
    <property type="entry name" value="ATPase_P-typ_cyto_dom_N"/>
</dbReference>
<evidence type="ECO:0000256" key="9">
    <source>
        <dbReference type="ARBA" id="ARBA00022967"/>
    </source>
</evidence>
<gene>
    <name evidence="24" type="ORF">RI543_003610</name>
</gene>
<comment type="cofactor">
    <cofactor evidence="1 18">
        <name>Mg(2+)</name>
        <dbReference type="ChEBI" id="CHEBI:18420"/>
    </cofactor>
</comment>
<keyword evidence="12 19" id="KW-0472">Membrane</keyword>
<dbReference type="Pfam" id="PF16209">
    <property type="entry name" value="PhoLip_ATPase_N"/>
    <property type="match status" value="1"/>
</dbReference>
<evidence type="ECO:0000256" key="14">
    <source>
        <dbReference type="ARBA" id="ARBA00049128"/>
    </source>
</evidence>
<feature type="binding site" evidence="18">
    <location>
        <position position="577"/>
    </location>
    <ligand>
        <name>Mg(2+)</name>
        <dbReference type="ChEBI" id="CHEBI:18420"/>
    </ligand>
</feature>
<feature type="binding site" evidence="17">
    <location>
        <position position="975"/>
    </location>
    <ligand>
        <name>ATP</name>
        <dbReference type="ChEBI" id="CHEBI:30616"/>
    </ligand>
</feature>
<comment type="catalytic activity">
    <reaction evidence="14">
        <text>a 1,2-diacyl-sn-glycero-3-phosphoethanolamine(out) + ATP + H2O = a 1,2-diacyl-sn-glycero-3-phosphoethanolamine(in) + ADP + phosphate + H(+)</text>
        <dbReference type="Rhea" id="RHEA:66132"/>
        <dbReference type="ChEBI" id="CHEBI:15377"/>
        <dbReference type="ChEBI" id="CHEBI:15378"/>
        <dbReference type="ChEBI" id="CHEBI:30616"/>
        <dbReference type="ChEBI" id="CHEBI:43474"/>
        <dbReference type="ChEBI" id="CHEBI:64612"/>
        <dbReference type="ChEBI" id="CHEBI:456216"/>
    </reaction>
    <physiologicalReaction direction="left-to-right" evidence="14">
        <dbReference type="Rhea" id="RHEA:66133"/>
    </physiologicalReaction>
</comment>
<comment type="catalytic activity">
    <reaction evidence="15">
        <text>a 1,2-diacyl-sn-glycero-3-phospho-L-serine(out) + ATP + H2O = a 1,2-diacyl-sn-glycero-3-phospho-L-serine(in) + ADP + phosphate + H(+)</text>
        <dbReference type="Rhea" id="RHEA:38567"/>
        <dbReference type="ChEBI" id="CHEBI:15377"/>
        <dbReference type="ChEBI" id="CHEBI:15378"/>
        <dbReference type="ChEBI" id="CHEBI:30616"/>
        <dbReference type="ChEBI" id="CHEBI:43474"/>
        <dbReference type="ChEBI" id="CHEBI:57262"/>
        <dbReference type="ChEBI" id="CHEBI:456216"/>
    </reaction>
    <physiologicalReaction direction="left-to-right" evidence="15">
        <dbReference type="Rhea" id="RHEA:38568"/>
    </physiologicalReaction>
</comment>
<dbReference type="GO" id="GO:0005524">
    <property type="term" value="F:ATP binding"/>
    <property type="evidence" value="ECO:0007669"/>
    <property type="project" value="UniProtKB-UniRule"/>
</dbReference>
<dbReference type="InterPro" id="IPR036412">
    <property type="entry name" value="HAD-like_sf"/>
</dbReference>
<evidence type="ECO:0000256" key="16">
    <source>
        <dbReference type="PIRSR" id="PIRSR606539-1"/>
    </source>
</evidence>
<feature type="binding site" evidence="17">
    <location>
        <position position="672"/>
    </location>
    <ligand>
        <name>ATP</name>
        <dbReference type="ChEBI" id="CHEBI:30616"/>
    </ligand>
</feature>
<keyword evidence="9 19" id="KW-1278">Translocase</keyword>
<dbReference type="PROSITE" id="PS00154">
    <property type="entry name" value="ATPASE_E1_E2"/>
    <property type="match status" value="1"/>
</dbReference>
<dbReference type="InterPro" id="IPR006539">
    <property type="entry name" value="P-type_ATPase_IV"/>
</dbReference>